<organism evidence="1 2">
    <name type="scientific">Vitis rotundifolia</name>
    <name type="common">Muscadine grape</name>
    <dbReference type="NCBI Taxonomy" id="103349"/>
    <lineage>
        <taxon>Eukaryota</taxon>
        <taxon>Viridiplantae</taxon>
        <taxon>Streptophyta</taxon>
        <taxon>Embryophyta</taxon>
        <taxon>Tracheophyta</taxon>
        <taxon>Spermatophyta</taxon>
        <taxon>Magnoliopsida</taxon>
        <taxon>eudicotyledons</taxon>
        <taxon>Gunneridae</taxon>
        <taxon>Pentapetalae</taxon>
        <taxon>rosids</taxon>
        <taxon>Vitales</taxon>
        <taxon>Vitaceae</taxon>
        <taxon>Viteae</taxon>
        <taxon>Vitis</taxon>
    </lineage>
</organism>
<proteinExistence type="predicted"/>
<accession>A0AA38ZYI2</accession>
<dbReference type="EMBL" id="JARBHA010000007">
    <property type="protein sequence ID" value="KAJ9697576.1"/>
    <property type="molecule type" value="Genomic_DNA"/>
</dbReference>
<comment type="caution">
    <text evidence="1">The sequence shown here is derived from an EMBL/GenBank/DDBJ whole genome shotgun (WGS) entry which is preliminary data.</text>
</comment>
<reference evidence="1 2" key="1">
    <citation type="journal article" date="2023" name="BMC Biotechnol.">
        <title>Vitis rotundifolia cv Carlos genome sequencing.</title>
        <authorList>
            <person name="Huff M."/>
            <person name="Hulse-Kemp A."/>
            <person name="Scheffler B."/>
            <person name="Youngblood R."/>
            <person name="Simpson S."/>
            <person name="Babiker E."/>
            <person name="Staton M."/>
        </authorList>
    </citation>
    <scope>NUCLEOTIDE SEQUENCE [LARGE SCALE GENOMIC DNA]</scope>
    <source>
        <tissue evidence="1">Leaf</tissue>
    </source>
</reference>
<dbReference type="Proteomes" id="UP001168098">
    <property type="component" value="Unassembled WGS sequence"/>
</dbReference>
<evidence type="ECO:0000313" key="2">
    <source>
        <dbReference type="Proteomes" id="UP001168098"/>
    </source>
</evidence>
<keyword evidence="2" id="KW-1185">Reference proteome</keyword>
<protein>
    <submittedName>
        <fullName evidence="1">Uncharacterized protein</fullName>
    </submittedName>
</protein>
<sequence length="110" mass="12172">MAAMDIKRDVKPNKKFLGKLVVKSLSWSLEMKMVRNISKEITEQQRATSDAIAKILKARWFPKTGSPVSCFTPPGTEADEAKATVAISAAMKEQELEVLFSHCLLPSSSF</sequence>
<evidence type="ECO:0000313" key="1">
    <source>
        <dbReference type="EMBL" id="KAJ9697576.1"/>
    </source>
</evidence>
<gene>
    <name evidence="1" type="ORF">PVL29_009415</name>
</gene>
<name>A0AA38ZYI2_VITRO</name>
<dbReference type="AlphaFoldDB" id="A0AA38ZYI2"/>